<dbReference type="Gene3D" id="3.80.10.10">
    <property type="entry name" value="Ribonuclease Inhibitor"/>
    <property type="match status" value="1"/>
</dbReference>
<proteinExistence type="predicted"/>
<dbReference type="GO" id="GO:0005737">
    <property type="term" value="C:cytoplasm"/>
    <property type="evidence" value="ECO:0007669"/>
    <property type="project" value="TreeGrafter"/>
</dbReference>
<dbReference type="RefSeq" id="XP_010956079.2">
    <property type="nucleotide sequence ID" value="XM_010957777.2"/>
</dbReference>
<name>A0A9W3GUS4_CAMBA</name>
<dbReference type="PANTHER" id="PTHR14224">
    <property type="entry name" value="SIMILAR TO PREFERENTIALLY EXPRESSED ANTIGEN IN MELANOMA-LIKE 3"/>
    <property type="match status" value="1"/>
</dbReference>
<dbReference type="FunFam" id="3.80.10.10:FF:000794">
    <property type="entry name" value="Similar to preferentially-expressed antigen in melanoma-like 3"/>
    <property type="match status" value="1"/>
</dbReference>
<organism evidence="3">
    <name type="scientific">Camelus bactrianus</name>
    <name type="common">Bactrian camel</name>
    <dbReference type="NCBI Taxonomy" id="9837"/>
    <lineage>
        <taxon>Eukaryota</taxon>
        <taxon>Metazoa</taxon>
        <taxon>Chordata</taxon>
        <taxon>Craniata</taxon>
        <taxon>Vertebrata</taxon>
        <taxon>Euteleostomi</taxon>
        <taxon>Mammalia</taxon>
        <taxon>Eutheria</taxon>
        <taxon>Laurasiatheria</taxon>
        <taxon>Artiodactyla</taxon>
        <taxon>Tylopoda</taxon>
        <taxon>Camelidae</taxon>
        <taxon>Camelus</taxon>
    </lineage>
</organism>
<dbReference type="InterPro" id="IPR032675">
    <property type="entry name" value="LRR_dom_sf"/>
</dbReference>
<keyword evidence="2" id="KW-0677">Repeat</keyword>
<gene>
    <name evidence="3" type="primary">LOC105071144</name>
</gene>
<evidence type="ECO:0000313" key="3">
    <source>
        <dbReference type="RefSeq" id="XP_010956079.2"/>
    </source>
</evidence>
<keyword evidence="1" id="KW-0433">Leucine-rich repeat</keyword>
<evidence type="ECO:0000256" key="1">
    <source>
        <dbReference type="ARBA" id="ARBA00022614"/>
    </source>
</evidence>
<dbReference type="PANTHER" id="PTHR14224:SF19">
    <property type="entry name" value="PRAME FAMILY MEMBER 11-RELATED"/>
    <property type="match status" value="1"/>
</dbReference>
<dbReference type="AlphaFoldDB" id="A0A9W3GUS4"/>
<reference evidence="3" key="1">
    <citation type="submission" date="2025-08" db="UniProtKB">
        <authorList>
            <consortium name="RefSeq"/>
        </authorList>
    </citation>
    <scope>IDENTIFICATION</scope>
    <source>
        <tissue evidence="3">Blood</tissue>
    </source>
</reference>
<dbReference type="KEGG" id="cbai:105071144"/>
<accession>A0A9W3GUS4</accession>
<dbReference type="SUPFAM" id="SSF52047">
    <property type="entry name" value="RNI-like"/>
    <property type="match status" value="1"/>
</dbReference>
<dbReference type="InterPro" id="IPR050694">
    <property type="entry name" value="LRRC14/PRAME"/>
</dbReference>
<evidence type="ECO:0000256" key="2">
    <source>
        <dbReference type="ARBA" id="ARBA00022737"/>
    </source>
</evidence>
<protein>
    <submittedName>
        <fullName evidence="3">PRAME family member 12-like</fullName>
    </submittedName>
</protein>
<sequence>MTNVQRLRVSVSEEQELQRVVQFTSQILRLHHLWDPHLESPFSLEGRLDQMFRCLMTPLDSLAITHCFLEESDLTHLSWCPNISQLKGLDLSGVSLTDFSPEPLQVLLEKVAATLQELNLNQYGIMDPQLESVLPALSRCSQLRSFSLCGSPLSTAVMGKLPSHTAGLPRLSQEGYPAPRETYSCAGVPLRERLARLQAELLEILRDLGRPRTIWLNSIPWAPGGYREFSLIEIIEHPHLVGCICQKVSSGCLETEI</sequence>